<reference evidence="6" key="3">
    <citation type="submission" date="2023-05" db="EMBL/GenBank/DDBJ databases">
        <authorList>
            <person name="Smith C.H."/>
        </authorList>
    </citation>
    <scope>NUCLEOTIDE SEQUENCE</scope>
    <source>
        <strain evidence="6">CHS0354</strain>
        <tissue evidence="6">Mantle</tissue>
    </source>
</reference>
<accession>A0AAE0SZS7</accession>
<feature type="compositionally biased region" description="Basic and acidic residues" evidence="3">
    <location>
        <begin position="48"/>
        <end position="75"/>
    </location>
</feature>
<proteinExistence type="predicted"/>
<dbReference type="SMART" id="SM00326">
    <property type="entry name" value="SH3"/>
    <property type="match status" value="1"/>
</dbReference>
<evidence type="ECO:0000259" key="5">
    <source>
        <dbReference type="PROSITE" id="PS50002"/>
    </source>
</evidence>
<dbReference type="GO" id="GO:0035023">
    <property type="term" value="P:regulation of Rho protein signal transduction"/>
    <property type="evidence" value="ECO:0007669"/>
    <property type="project" value="TreeGrafter"/>
</dbReference>
<keyword evidence="7" id="KW-1185">Reference proteome</keyword>
<reference evidence="6" key="2">
    <citation type="journal article" date="2021" name="Genome Biol. Evol.">
        <title>Developing a high-quality reference genome for a parasitic bivalve with doubly uniparental inheritance (Bivalvia: Unionida).</title>
        <authorList>
            <person name="Smith C.H."/>
        </authorList>
    </citation>
    <scope>NUCLEOTIDE SEQUENCE</scope>
    <source>
        <strain evidence="6">CHS0354</strain>
        <tissue evidence="6">Mantle</tissue>
    </source>
</reference>
<dbReference type="InterPro" id="IPR039801">
    <property type="entry name" value="EPS8-like"/>
</dbReference>
<protein>
    <recommendedName>
        <fullName evidence="5">SH3 domain-containing protein</fullName>
    </recommendedName>
</protein>
<dbReference type="GO" id="GO:0003779">
    <property type="term" value="F:actin binding"/>
    <property type="evidence" value="ECO:0007669"/>
    <property type="project" value="TreeGrafter"/>
</dbReference>
<evidence type="ECO:0000256" key="1">
    <source>
        <dbReference type="ARBA" id="ARBA00022443"/>
    </source>
</evidence>
<dbReference type="Pfam" id="PF00018">
    <property type="entry name" value="SH3_1"/>
    <property type="match status" value="1"/>
</dbReference>
<evidence type="ECO:0000256" key="2">
    <source>
        <dbReference type="PROSITE-ProRule" id="PRU00192"/>
    </source>
</evidence>
<keyword evidence="4" id="KW-0812">Transmembrane</keyword>
<dbReference type="Gene3D" id="2.30.30.40">
    <property type="entry name" value="SH3 Domains"/>
    <property type="match status" value="1"/>
</dbReference>
<dbReference type="InterPro" id="IPR036028">
    <property type="entry name" value="SH3-like_dom_sf"/>
</dbReference>
<dbReference type="AlphaFoldDB" id="A0AAE0SZS7"/>
<evidence type="ECO:0000256" key="3">
    <source>
        <dbReference type="SAM" id="MobiDB-lite"/>
    </source>
</evidence>
<gene>
    <name evidence="6" type="ORF">CHS0354_017027</name>
</gene>
<evidence type="ECO:0000256" key="4">
    <source>
        <dbReference type="SAM" id="Phobius"/>
    </source>
</evidence>
<keyword evidence="1 2" id="KW-0728">SH3 domain</keyword>
<feature type="domain" description="SH3" evidence="5">
    <location>
        <begin position="160"/>
        <end position="219"/>
    </location>
</feature>
<dbReference type="EMBL" id="JAEAOA010001046">
    <property type="protein sequence ID" value="KAK3600739.1"/>
    <property type="molecule type" value="Genomic_DNA"/>
</dbReference>
<feature type="compositionally biased region" description="Basic and acidic residues" evidence="3">
    <location>
        <begin position="29"/>
        <end position="41"/>
    </location>
</feature>
<dbReference type="GO" id="GO:0005886">
    <property type="term" value="C:plasma membrane"/>
    <property type="evidence" value="ECO:0007669"/>
    <property type="project" value="TreeGrafter"/>
</dbReference>
<keyword evidence="4" id="KW-0472">Membrane</keyword>
<evidence type="ECO:0000313" key="7">
    <source>
        <dbReference type="Proteomes" id="UP001195483"/>
    </source>
</evidence>
<evidence type="ECO:0000313" key="6">
    <source>
        <dbReference type="EMBL" id="KAK3600739.1"/>
    </source>
</evidence>
<dbReference type="SUPFAM" id="SSF50044">
    <property type="entry name" value="SH3-domain"/>
    <property type="match status" value="1"/>
</dbReference>
<dbReference type="PROSITE" id="PS50002">
    <property type="entry name" value="SH3"/>
    <property type="match status" value="1"/>
</dbReference>
<keyword evidence="4" id="KW-1133">Transmembrane helix</keyword>
<sequence length="263" mass="29965">MEMTLKKEESVQINIGQSSAVNGTLPFERISEDLEADEHAEFGPSKDSVSEEKQSLMSDKEMSSQTDPELHKDGRNATEQCMYDTERFNEPKLTSDPNSHLLKHREGFLDRSSIIGPLKLLACATTQPAKARGQDFCNSFRIPMLKRQQNITYFSELRRMNVTICQAVYNRMGKSMRELNLDKGDFLQVLESDGDWWKLKNHKGEVGHAPYIILQVVYGPGMEHKPKGYFSRRKHVIVIVISVAIIAFIVIIGVLQIKRRPIV</sequence>
<feature type="region of interest" description="Disordered" evidence="3">
    <location>
        <begin position="24"/>
        <end position="75"/>
    </location>
</feature>
<dbReference type="Proteomes" id="UP001195483">
    <property type="component" value="Unassembled WGS sequence"/>
</dbReference>
<dbReference type="InterPro" id="IPR001452">
    <property type="entry name" value="SH3_domain"/>
</dbReference>
<reference evidence="6" key="1">
    <citation type="journal article" date="2021" name="Genome Biol. Evol.">
        <title>A High-Quality Reference Genome for a Parasitic Bivalve with Doubly Uniparental Inheritance (Bivalvia: Unionida).</title>
        <authorList>
            <person name="Smith C.H."/>
        </authorList>
    </citation>
    <scope>NUCLEOTIDE SEQUENCE</scope>
    <source>
        <strain evidence="6">CHS0354</strain>
    </source>
</reference>
<dbReference type="PANTHER" id="PTHR12287">
    <property type="entry name" value="EPIDERMAL GROWTH FACTOR RECEPTOR KINASE SUBSTRATE EPS8-RELATED PROTEIN"/>
    <property type="match status" value="1"/>
</dbReference>
<comment type="caution">
    <text evidence="6">The sequence shown here is derived from an EMBL/GenBank/DDBJ whole genome shotgun (WGS) entry which is preliminary data.</text>
</comment>
<dbReference type="GO" id="GO:0007266">
    <property type="term" value="P:Rho protein signal transduction"/>
    <property type="evidence" value="ECO:0007669"/>
    <property type="project" value="TreeGrafter"/>
</dbReference>
<dbReference type="PANTHER" id="PTHR12287:SF23">
    <property type="entry name" value="AROUSER, ISOFORM A-RELATED"/>
    <property type="match status" value="1"/>
</dbReference>
<organism evidence="6 7">
    <name type="scientific">Potamilus streckersoni</name>
    <dbReference type="NCBI Taxonomy" id="2493646"/>
    <lineage>
        <taxon>Eukaryota</taxon>
        <taxon>Metazoa</taxon>
        <taxon>Spiralia</taxon>
        <taxon>Lophotrochozoa</taxon>
        <taxon>Mollusca</taxon>
        <taxon>Bivalvia</taxon>
        <taxon>Autobranchia</taxon>
        <taxon>Heteroconchia</taxon>
        <taxon>Palaeoheterodonta</taxon>
        <taxon>Unionida</taxon>
        <taxon>Unionoidea</taxon>
        <taxon>Unionidae</taxon>
        <taxon>Ambleminae</taxon>
        <taxon>Lampsilini</taxon>
        <taxon>Potamilus</taxon>
    </lineage>
</organism>
<name>A0AAE0SZS7_9BIVA</name>
<feature type="transmembrane region" description="Helical" evidence="4">
    <location>
        <begin position="236"/>
        <end position="257"/>
    </location>
</feature>